<gene>
    <name evidence="6" type="ORF">E8M01_07825</name>
</gene>
<dbReference type="Proteomes" id="UP000298781">
    <property type="component" value="Chromosome"/>
</dbReference>
<dbReference type="Pfam" id="PF00890">
    <property type="entry name" value="FAD_binding_2"/>
    <property type="match status" value="1"/>
</dbReference>
<comment type="cofactor">
    <cofactor evidence="1">
        <name>FAD</name>
        <dbReference type="ChEBI" id="CHEBI:57692"/>
    </cofactor>
</comment>
<dbReference type="SUPFAM" id="SSF56425">
    <property type="entry name" value="Succinate dehydrogenase/fumarate reductase flavoprotein, catalytic domain"/>
    <property type="match status" value="1"/>
</dbReference>
<keyword evidence="2" id="KW-0285">Flavoprotein</keyword>
<dbReference type="InterPro" id="IPR027477">
    <property type="entry name" value="Succ_DH/fumarate_Rdtase_cat_sf"/>
</dbReference>
<proteinExistence type="predicted"/>
<reference evidence="6 7" key="1">
    <citation type="submission" date="2019-04" db="EMBL/GenBank/DDBJ databases">
        <title>Phreatobacter aquaticus sp. nov.</title>
        <authorList>
            <person name="Choi A."/>
        </authorList>
    </citation>
    <scope>NUCLEOTIDE SEQUENCE [LARGE SCALE GENOMIC DNA]</scope>
    <source>
        <strain evidence="6 7">KCTC 52518</strain>
    </source>
</reference>
<keyword evidence="4" id="KW-0560">Oxidoreductase</keyword>
<dbReference type="InterPro" id="IPR050315">
    <property type="entry name" value="FAD-oxidoreductase_2"/>
</dbReference>
<dbReference type="NCBIfam" id="NF004789">
    <property type="entry name" value="PRK06134.1"/>
    <property type="match status" value="1"/>
</dbReference>
<evidence type="ECO:0000256" key="4">
    <source>
        <dbReference type="ARBA" id="ARBA00023002"/>
    </source>
</evidence>
<sequence>MTHNFDCDVLVVGSGAGGFAAAVTAAAEGLKVILAEKDHWVGGTTAFSGGFMWVPNNPVSRRDGMEDTVESARTYLQNEAGNHFNPDCVDAFLRTGPEAISFFDTRTAVTFEPASAFSDYHPTVPGGRTGGRSIKAQPFRGEELGKELKRLRPPLPELTFVGLMIGSGPELKHFFNATRSLKSAVYVAKRLVAHAGDLARHGRGMLLTNGNALAGRLFRSALDLGVDVWTDAPVSRLLVEAGAVRGAEVTKTGQTVTVRARYGVVLAAGGFPQDAARRRAMFPHDADNKGHFSPAPASNTGDGLRLGEAVGAKVEDSYPNAAAWVPVSRVPRADGSFGVFPHFIDRAKPGLIAVLSNGKRFVNEANSYHDFVQALFAARGAGAKGPARAFLIVDKPFLKRFGLGFVKPFPVPVGPNIRSGYLKAGKTIAELARDAKIDAAGLEATIATWNRDVASGEDRAFGKGSTAYNRFNGDPDFQPNPCLAPIATGPFYAVEVVVGDLGTFAGLRANGNAQVLDPEGRPIAGLYAAGNDMASIMGGNYPGGGITLGPALTFGYIAGRHLAAARGGALARAATDGHHSVTGPA</sequence>
<accession>A0A4D7B273</accession>
<keyword evidence="7" id="KW-1185">Reference proteome</keyword>
<dbReference type="AlphaFoldDB" id="A0A4D7B273"/>
<feature type="domain" description="FAD-dependent oxidoreductase 2 FAD-binding" evidence="5">
    <location>
        <begin position="8"/>
        <end position="548"/>
    </location>
</feature>
<organism evidence="6 7">
    <name type="scientific">Phreatobacter stygius</name>
    <dbReference type="NCBI Taxonomy" id="1940610"/>
    <lineage>
        <taxon>Bacteria</taxon>
        <taxon>Pseudomonadati</taxon>
        <taxon>Pseudomonadota</taxon>
        <taxon>Alphaproteobacteria</taxon>
        <taxon>Hyphomicrobiales</taxon>
        <taxon>Phreatobacteraceae</taxon>
        <taxon>Phreatobacter</taxon>
    </lineage>
</organism>
<evidence type="ECO:0000313" key="7">
    <source>
        <dbReference type="Proteomes" id="UP000298781"/>
    </source>
</evidence>
<protein>
    <submittedName>
        <fullName evidence="6">FAD-dependent oxidoreductase</fullName>
    </submittedName>
</protein>
<evidence type="ECO:0000256" key="1">
    <source>
        <dbReference type="ARBA" id="ARBA00001974"/>
    </source>
</evidence>
<dbReference type="RefSeq" id="WP_136959616.1">
    <property type="nucleotide sequence ID" value="NZ_CP039690.1"/>
</dbReference>
<evidence type="ECO:0000256" key="3">
    <source>
        <dbReference type="ARBA" id="ARBA00022827"/>
    </source>
</evidence>
<dbReference type="InterPro" id="IPR003953">
    <property type="entry name" value="FAD-dep_OxRdtase_2_FAD-bd"/>
</dbReference>
<dbReference type="GO" id="GO:0008202">
    <property type="term" value="P:steroid metabolic process"/>
    <property type="evidence" value="ECO:0007669"/>
    <property type="project" value="UniProtKB-ARBA"/>
</dbReference>
<dbReference type="EMBL" id="CP039690">
    <property type="protein sequence ID" value="QCI64160.1"/>
    <property type="molecule type" value="Genomic_DNA"/>
</dbReference>
<dbReference type="PANTHER" id="PTHR43400">
    <property type="entry name" value="FUMARATE REDUCTASE"/>
    <property type="match status" value="1"/>
</dbReference>
<name>A0A4D7B273_9HYPH</name>
<dbReference type="OrthoDB" id="3178130at2"/>
<dbReference type="KEGG" id="pstg:E8M01_07825"/>
<keyword evidence="3" id="KW-0274">FAD</keyword>
<evidence type="ECO:0000313" key="6">
    <source>
        <dbReference type="EMBL" id="QCI64160.1"/>
    </source>
</evidence>
<dbReference type="InterPro" id="IPR036188">
    <property type="entry name" value="FAD/NAD-bd_sf"/>
</dbReference>
<evidence type="ECO:0000259" key="5">
    <source>
        <dbReference type="Pfam" id="PF00890"/>
    </source>
</evidence>
<dbReference type="Gene3D" id="3.50.50.60">
    <property type="entry name" value="FAD/NAD(P)-binding domain"/>
    <property type="match status" value="2"/>
</dbReference>
<dbReference type="GO" id="GO:0016491">
    <property type="term" value="F:oxidoreductase activity"/>
    <property type="evidence" value="ECO:0007669"/>
    <property type="project" value="UniProtKB-KW"/>
</dbReference>
<dbReference type="PANTHER" id="PTHR43400:SF10">
    <property type="entry name" value="3-OXOSTEROID 1-DEHYDROGENASE"/>
    <property type="match status" value="1"/>
</dbReference>
<evidence type="ECO:0000256" key="2">
    <source>
        <dbReference type="ARBA" id="ARBA00022630"/>
    </source>
</evidence>
<dbReference type="PRINTS" id="PR00411">
    <property type="entry name" value="PNDRDTASEI"/>
</dbReference>
<dbReference type="SUPFAM" id="SSF51905">
    <property type="entry name" value="FAD/NAD(P)-binding domain"/>
    <property type="match status" value="1"/>
</dbReference>